<gene>
    <name evidence="1" type="ORF">BJY16_004770</name>
</gene>
<dbReference type="GO" id="GO:0016787">
    <property type="term" value="F:hydrolase activity"/>
    <property type="evidence" value="ECO:0007669"/>
    <property type="project" value="UniProtKB-KW"/>
</dbReference>
<proteinExistence type="predicted"/>
<evidence type="ECO:0000313" key="2">
    <source>
        <dbReference type="Proteomes" id="UP000546162"/>
    </source>
</evidence>
<dbReference type="Pfam" id="PF00702">
    <property type="entry name" value="Hydrolase"/>
    <property type="match status" value="1"/>
</dbReference>
<dbReference type="InterPro" id="IPR006439">
    <property type="entry name" value="HAD-SF_hydro_IA"/>
</dbReference>
<protein>
    <submittedName>
        <fullName evidence="1">HAD superfamily hydrolase (TIGR01509 family)</fullName>
    </submittedName>
</protein>
<dbReference type="Gene3D" id="1.10.150.240">
    <property type="entry name" value="Putative phosphatase, domain 2"/>
    <property type="match status" value="1"/>
</dbReference>
<name>A0A7W7GZQ5_9ACTN</name>
<dbReference type="RefSeq" id="WP_185041812.1">
    <property type="nucleotide sequence ID" value="NZ_BAABFG010000005.1"/>
</dbReference>
<dbReference type="InterPro" id="IPR023214">
    <property type="entry name" value="HAD_sf"/>
</dbReference>
<dbReference type="PANTHER" id="PTHR42896:SF2">
    <property type="entry name" value="CBBY-LIKE PROTEIN"/>
    <property type="match status" value="1"/>
</dbReference>
<comment type="caution">
    <text evidence="1">The sequence shown here is derived from an EMBL/GenBank/DDBJ whole genome shotgun (WGS) entry which is preliminary data.</text>
</comment>
<dbReference type="PANTHER" id="PTHR42896">
    <property type="entry name" value="XYLULOSE-1,5-BISPHOSPHATE (XUBP) PHOSPHATASE"/>
    <property type="match status" value="1"/>
</dbReference>
<dbReference type="AlphaFoldDB" id="A0A7W7GZQ5"/>
<dbReference type="InterPro" id="IPR044999">
    <property type="entry name" value="CbbY-like"/>
</dbReference>
<dbReference type="EMBL" id="JACHNB010000001">
    <property type="protein sequence ID" value="MBB4741311.1"/>
    <property type="molecule type" value="Genomic_DNA"/>
</dbReference>
<evidence type="ECO:0000313" key="1">
    <source>
        <dbReference type="EMBL" id="MBB4741311.1"/>
    </source>
</evidence>
<reference evidence="1 2" key="1">
    <citation type="submission" date="2020-08" db="EMBL/GenBank/DDBJ databases">
        <title>Sequencing the genomes of 1000 actinobacteria strains.</title>
        <authorList>
            <person name="Klenk H.-P."/>
        </authorList>
    </citation>
    <scope>NUCLEOTIDE SEQUENCE [LARGE SCALE GENOMIC DNA]</scope>
    <source>
        <strain evidence="1 2">DSM 45809</strain>
    </source>
</reference>
<dbReference type="PRINTS" id="PR00413">
    <property type="entry name" value="HADHALOGNASE"/>
</dbReference>
<keyword evidence="1" id="KW-0378">Hydrolase</keyword>
<sequence>MTALIFDCDGVLADTERHGHLPAFNATFERFGLPVRWSEAEYGRKLRIGGGKERLASLFQDGSLAVGGDRTQTIAAWHRAKTEIFTDLVSSGRIPARPGIARTISAALAAGWTVAVASTSAEVSVRAVLAHAVGAGLARRIPVFAGDVVPAKKPDPAIYTMTVERLGLDPADTLVVEDSRNGLLAAAGAGLTCLITVNDYTRDEDFGEAVLVVSELGDPWRPPIEVLANRGAAKPGDYVTLNDLRACLPERGLE</sequence>
<dbReference type="SFLD" id="SFLDS00003">
    <property type="entry name" value="Haloacid_Dehalogenase"/>
    <property type="match status" value="1"/>
</dbReference>
<organism evidence="1 2">
    <name type="scientific">Actinoplanes octamycinicus</name>
    <dbReference type="NCBI Taxonomy" id="135948"/>
    <lineage>
        <taxon>Bacteria</taxon>
        <taxon>Bacillati</taxon>
        <taxon>Actinomycetota</taxon>
        <taxon>Actinomycetes</taxon>
        <taxon>Micromonosporales</taxon>
        <taxon>Micromonosporaceae</taxon>
        <taxon>Actinoplanes</taxon>
    </lineage>
</organism>
<dbReference type="SFLD" id="SFLDG01129">
    <property type="entry name" value="C1.5:_HAD__Beta-PGM__Phosphata"/>
    <property type="match status" value="1"/>
</dbReference>
<dbReference type="InterPro" id="IPR036412">
    <property type="entry name" value="HAD-like_sf"/>
</dbReference>
<accession>A0A7W7GZQ5</accession>
<dbReference type="NCBIfam" id="TIGR01509">
    <property type="entry name" value="HAD-SF-IA-v3"/>
    <property type="match status" value="1"/>
</dbReference>
<keyword evidence="2" id="KW-1185">Reference proteome</keyword>
<dbReference type="Proteomes" id="UP000546162">
    <property type="component" value="Unassembled WGS sequence"/>
</dbReference>
<dbReference type="InterPro" id="IPR023198">
    <property type="entry name" value="PGP-like_dom2"/>
</dbReference>
<dbReference type="Gene3D" id="3.40.50.1000">
    <property type="entry name" value="HAD superfamily/HAD-like"/>
    <property type="match status" value="1"/>
</dbReference>
<dbReference type="SUPFAM" id="SSF56784">
    <property type="entry name" value="HAD-like"/>
    <property type="match status" value="1"/>
</dbReference>